<evidence type="ECO:0000313" key="2">
    <source>
        <dbReference type="EMBL" id="MFC7059535.1"/>
    </source>
</evidence>
<evidence type="ECO:0000259" key="1">
    <source>
        <dbReference type="Pfam" id="PF23981"/>
    </source>
</evidence>
<dbReference type="EMBL" id="JBHSZI010000001">
    <property type="protein sequence ID" value="MFC7059535.1"/>
    <property type="molecule type" value="Genomic_DNA"/>
</dbReference>
<name>A0ABD5W7K4_9EURY</name>
<organism evidence="2 3">
    <name type="scientific">Halovenus salina</name>
    <dbReference type="NCBI Taxonomy" id="1510225"/>
    <lineage>
        <taxon>Archaea</taxon>
        <taxon>Methanobacteriati</taxon>
        <taxon>Methanobacteriota</taxon>
        <taxon>Stenosarchaea group</taxon>
        <taxon>Halobacteria</taxon>
        <taxon>Halobacteriales</taxon>
        <taxon>Haloarculaceae</taxon>
        <taxon>Halovenus</taxon>
    </lineage>
</organism>
<evidence type="ECO:0000313" key="3">
    <source>
        <dbReference type="Proteomes" id="UP001596445"/>
    </source>
</evidence>
<keyword evidence="3" id="KW-1185">Reference proteome</keyword>
<feature type="domain" description="DUF7305" evidence="1">
    <location>
        <begin position="2"/>
        <end position="131"/>
    </location>
</feature>
<sequence>MTAGTYYADTVSGITDVNTTDGEVVLGVEDLTIDNEITVEGNHDFTVFVNNSVDINAALTTADTHNATITTIYGADGFGATVSDEFVGSIYAPDLTSTITVDSDLYGAAIAGQVTVQNGKDGRVHFDTALEAKQTVPEDASIVSITYLHITENGIEIR</sequence>
<proteinExistence type="predicted"/>
<dbReference type="Pfam" id="PF23981">
    <property type="entry name" value="DUF7305"/>
    <property type="match status" value="1"/>
</dbReference>
<gene>
    <name evidence="2" type="ORF">ACFQQG_16795</name>
</gene>
<dbReference type="InterPro" id="IPR055729">
    <property type="entry name" value="DUF7305"/>
</dbReference>
<dbReference type="AlphaFoldDB" id="A0ABD5W7K4"/>
<comment type="caution">
    <text evidence="2">The sequence shown here is derived from an EMBL/GenBank/DDBJ whole genome shotgun (WGS) entry which is preliminary data.</text>
</comment>
<dbReference type="Proteomes" id="UP001596445">
    <property type="component" value="Unassembled WGS sequence"/>
</dbReference>
<accession>A0ABD5W7K4</accession>
<protein>
    <recommendedName>
        <fullName evidence="1">DUF7305 domain-containing protein</fullName>
    </recommendedName>
</protein>
<dbReference type="RefSeq" id="WP_382186487.1">
    <property type="nucleotide sequence ID" value="NZ_JBHSZI010000001.1"/>
</dbReference>
<reference evidence="2 3" key="1">
    <citation type="journal article" date="2019" name="Int. J. Syst. Evol. Microbiol.">
        <title>The Global Catalogue of Microorganisms (GCM) 10K type strain sequencing project: providing services to taxonomists for standard genome sequencing and annotation.</title>
        <authorList>
            <consortium name="The Broad Institute Genomics Platform"/>
            <consortium name="The Broad Institute Genome Sequencing Center for Infectious Disease"/>
            <person name="Wu L."/>
            <person name="Ma J."/>
        </authorList>
    </citation>
    <scope>NUCLEOTIDE SEQUENCE [LARGE SCALE GENOMIC DNA]</scope>
    <source>
        <strain evidence="2 3">JCM 30072</strain>
    </source>
</reference>